<proteinExistence type="predicted"/>
<reference evidence="1" key="1">
    <citation type="submission" date="2024-12" db="EMBL/GenBank/DDBJ databases">
        <authorList>
            <person name="Wu N."/>
        </authorList>
    </citation>
    <scope>NUCLEOTIDE SEQUENCE</scope>
    <source>
        <strain evidence="1">P15</strain>
    </source>
</reference>
<name>A0ACC7P0U9_9BACL</name>
<comment type="caution">
    <text evidence="1">The sequence shown here is derived from an EMBL/GenBank/DDBJ whole genome shotgun (WGS) entry which is preliminary data.</text>
</comment>
<sequence length="449" mass="50582">MSIRPLISFVVSVYNLERYIGECLDSILAQPFDDYEIVLVDNNSEDGSRAICRYYAGLHERIRYFELDGEPLGGRAVLYGLHAASGTYVQAVDGDDLLSPGIYRVIADALREKAPDVLFGQFETFSDEGTLNYVDAPYSPDLINNGSMESALTYLVGHLPLHLTMWRLICSREILVRRQEVFYDPTRTNGVVTRSAPLHYDVTLNNQALMLADSIYYIDKPMYRYRLRRSSVSRTSAAEQASAICLTLITHEELLLVEGLSRRKRDYILSIMDAWHYSLHATLSVLDGEELQKCVAKIKDSVRNLPEQGGNNWPDRIRYPILALRQSGEPNTVLGHSWATARHTIDKIVASLTDGYIYLAPTGNVGEHMKTIFEAYGIQISAFLDNDEKKAGTMLGGTPIWLPSAVSKVHKPIAVVIASMYANVRWALKQQFISLGIHETRIFVVEFEY</sequence>
<protein>
    <submittedName>
        <fullName evidence="1">Glycosyltransferase family 2 protein</fullName>
    </submittedName>
</protein>
<dbReference type="Proteomes" id="UP001631969">
    <property type="component" value="Unassembled WGS sequence"/>
</dbReference>
<evidence type="ECO:0000313" key="2">
    <source>
        <dbReference type="Proteomes" id="UP001631969"/>
    </source>
</evidence>
<evidence type="ECO:0000313" key="1">
    <source>
        <dbReference type="EMBL" id="MFM9330658.1"/>
    </source>
</evidence>
<keyword evidence="2" id="KW-1185">Reference proteome</keyword>
<dbReference type="EMBL" id="JBJURJ010000014">
    <property type="protein sequence ID" value="MFM9330658.1"/>
    <property type="molecule type" value="Genomic_DNA"/>
</dbReference>
<gene>
    <name evidence="1" type="ORF">ACI1P1_20415</name>
</gene>
<accession>A0ACC7P0U9</accession>
<organism evidence="1 2">
    <name type="scientific">Paenibacillus mesotrionivorans</name>
    <dbReference type="NCBI Taxonomy" id="3160968"/>
    <lineage>
        <taxon>Bacteria</taxon>
        <taxon>Bacillati</taxon>
        <taxon>Bacillota</taxon>
        <taxon>Bacilli</taxon>
        <taxon>Bacillales</taxon>
        <taxon>Paenibacillaceae</taxon>
        <taxon>Paenibacillus</taxon>
    </lineage>
</organism>